<dbReference type="InterPro" id="IPR036061">
    <property type="entry name" value="CheW-like_dom_sf"/>
</dbReference>
<sequence length="150" mass="16925">MLFIYIVLYISIKGGVNMQVVIFGLNNEQFAVETAKVQSINDAMEITRVPKAPTYIKGLINLRGNVISLLDINFLMDIPKNDRSEGNVIILEMEDELVGISVDQVDEVLDLEDSIVEKENDEKKQAYIKGIINLKDRIITLIDIDKLLSD</sequence>
<dbReference type="SMART" id="SM00260">
    <property type="entry name" value="CheW"/>
    <property type="match status" value="1"/>
</dbReference>
<dbReference type="GO" id="GO:0005829">
    <property type="term" value="C:cytosol"/>
    <property type="evidence" value="ECO:0007669"/>
    <property type="project" value="TreeGrafter"/>
</dbReference>
<dbReference type="GO" id="GO:0006935">
    <property type="term" value="P:chemotaxis"/>
    <property type="evidence" value="ECO:0007669"/>
    <property type="project" value="InterPro"/>
</dbReference>
<evidence type="ECO:0000313" key="3">
    <source>
        <dbReference type="Proteomes" id="UP000007969"/>
    </source>
</evidence>
<reference evidence="3" key="1">
    <citation type="submission" date="2005-09" db="EMBL/GenBank/DDBJ databases">
        <title>Complete genome sequence of Clostridium kluyveri and comparative genomics of Clostridia species.</title>
        <authorList>
            <person name="Inui M."/>
            <person name="Nonaka H."/>
            <person name="Shinoda Y."/>
            <person name="Ikenaga Y."/>
            <person name="Abe M."/>
            <person name="Naito K."/>
            <person name="Vertes A.A."/>
            <person name="Yukawa H."/>
        </authorList>
    </citation>
    <scope>NUCLEOTIDE SEQUENCE [LARGE SCALE GENOMIC DNA]</scope>
    <source>
        <strain evidence="3">NBRC 12016</strain>
    </source>
</reference>
<dbReference type="Pfam" id="PF01584">
    <property type="entry name" value="CheW"/>
    <property type="match status" value="1"/>
</dbReference>
<name>B9E341_CLOK1</name>
<evidence type="ECO:0000259" key="1">
    <source>
        <dbReference type="PROSITE" id="PS50851"/>
    </source>
</evidence>
<evidence type="ECO:0000313" key="2">
    <source>
        <dbReference type="EMBL" id="BAH06916.1"/>
    </source>
</evidence>
<dbReference type="PANTHER" id="PTHR22617:SF23">
    <property type="entry name" value="CHEMOTAXIS PROTEIN CHEW"/>
    <property type="match status" value="1"/>
</dbReference>
<dbReference type="PROSITE" id="PS50851">
    <property type="entry name" value="CHEW"/>
    <property type="match status" value="1"/>
</dbReference>
<proteinExistence type="predicted"/>
<dbReference type="InterPro" id="IPR039315">
    <property type="entry name" value="CheW"/>
</dbReference>
<dbReference type="Gene3D" id="2.30.30.40">
    <property type="entry name" value="SH3 Domains"/>
    <property type="match status" value="1"/>
</dbReference>
<dbReference type="KEGG" id="ckr:CKR_1865"/>
<dbReference type="InterPro" id="IPR002545">
    <property type="entry name" value="CheW-lke_dom"/>
</dbReference>
<dbReference type="EMBL" id="AP009049">
    <property type="protein sequence ID" value="BAH06916.1"/>
    <property type="molecule type" value="Genomic_DNA"/>
</dbReference>
<dbReference type="HOGENOM" id="CLU_048995_3_1_9"/>
<dbReference type="PANTHER" id="PTHR22617">
    <property type="entry name" value="CHEMOTAXIS SENSOR HISTIDINE KINASE-RELATED"/>
    <property type="match status" value="1"/>
</dbReference>
<accession>B9E341</accession>
<protein>
    <recommendedName>
        <fullName evidence="1">CheW-like domain-containing protein</fullName>
    </recommendedName>
</protein>
<dbReference type="Proteomes" id="UP000007969">
    <property type="component" value="Chromosome"/>
</dbReference>
<feature type="domain" description="CheW-like" evidence="1">
    <location>
        <begin position="17"/>
        <end position="150"/>
    </location>
</feature>
<organism evidence="2 3">
    <name type="scientific">Clostridium kluyveri (strain NBRC 12016)</name>
    <dbReference type="NCBI Taxonomy" id="583346"/>
    <lineage>
        <taxon>Bacteria</taxon>
        <taxon>Bacillati</taxon>
        <taxon>Bacillota</taxon>
        <taxon>Clostridia</taxon>
        <taxon>Eubacteriales</taxon>
        <taxon>Clostridiaceae</taxon>
        <taxon>Clostridium</taxon>
    </lineage>
</organism>
<dbReference type="AlphaFoldDB" id="B9E341"/>
<dbReference type="SUPFAM" id="SSF50341">
    <property type="entry name" value="CheW-like"/>
    <property type="match status" value="1"/>
</dbReference>
<dbReference type="Gene3D" id="2.40.50.180">
    <property type="entry name" value="CheA-289, Domain 4"/>
    <property type="match status" value="1"/>
</dbReference>
<dbReference type="GO" id="GO:0007165">
    <property type="term" value="P:signal transduction"/>
    <property type="evidence" value="ECO:0007669"/>
    <property type="project" value="InterPro"/>
</dbReference>
<gene>
    <name evidence="2" type="ordered locus">CKR_1865</name>
</gene>